<dbReference type="AlphaFoldDB" id="A0A1L8R394"/>
<evidence type="ECO:0000313" key="2">
    <source>
        <dbReference type="Proteomes" id="UP000182835"/>
    </source>
</evidence>
<comment type="caution">
    <text evidence="1">The sequence shown here is derived from an EMBL/GenBank/DDBJ whole genome shotgun (WGS) entry which is preliminary data.</text>
</comment>
<reference evidence="1 2" key="1">
    <citation type="submission" date="2014-12" db="EMBL/GenBank/DDBJ databases">
        <title>Draft genome sequences of 29 type strains of Enterococci.</title>
        <authorList>
            <person name="Zhong Z."/>
            <person name="Sun Z."/>
            <person name="Liu W."/>
            <person name="Zhang W."/>
            <person name="Zhang H."/>
        </authorList>
    </citation>
    <scope>NUCLEOTIDE SEQUENCE [LARGE SCALE GENOMIC DNA]</scope>
    <source>
        <strain evidence="1 2">DSM 21207</strain>
    </source>
</reference>
<dbReference type="EMBL" id="JXKG01000022">
    <property type="protein sequence ID" value="OJG14239.1"/>
    <property type="molecule type" value="Genomic_DNA"/>
</dbReference>
<proteinExistence type="predicted"/>
<organism evidence="1 2">
    <name type="scientific">Enterococcus canintestini</name>
    <dbReference type="NCBI Taxonomy" id="317010"/>
    <lineage>
        <taxon>Bacteria</taxon>
        <taxon>Bacillati</taxon>
        <taxon>Bacillota</taxon>
        <taxon>Bacilli</taxon>
        <taxon>Lactobacillales</taxon>
        <taxon>Enterococcaceae</taxon>
        <taxon>Enterococcus</taxon>
    </lineage>
</organism>
<accession>A0A1L8R394</accession>
<sequence length="45" mass="5376">MEKLLKIIFFIFFAVCLWKTSLKSDKLKLPIFVFFSFYSMAKMSS</sequence>
<dbReference type="Proteomes" id="UP000182835">
    <property type="component" value="Unassembled WGS sequence"/>
</dbReference>
<name>A0A1L8R394_9ENTE</name>
<protein>
    <submittedName>
        <fullName evidence="1">Uncharacterized protein</fullName>
    </submittedName>
</protein>
<gene>
    <name evidence="1" type="ORF">RU96_GL001321</name>
</gene>
<evidence type="ECO:0000313" key="1">
    <source>
        <dbReference type="EMBL" id="OJG14239.1"/>
    </source>
</evidence>